<keyword evidence="2" id="KW-1185">Reference proteome</keyword>
<sequence>MGLLFLPFPFLLSLFPIYSLISILIRTLATDNITLYTEYHNKELLSWSDKTT</sequence>
<dbReference type="AlphaFoldDB" id="A0A5N6JJU6"/>
<reference evidence="1 2" key="1">
    <citation type="submission" date="2019-04" db="EMBL/GenBank/DDBJ databases">
        <title>Fungal friends and foes A comparative genomics study of 23 Aspergillus species from section Flavi.</title>
        <authorList>
            <consortium name="DOE Joint Genome Institute"/>
            <person name="Kjaerbolling I."/>
            <person name="Vesth T.C."/>
            <person name="Frisvad J.C."/>
            <person name="Nybo J.L."/>
            <person name="Theobald S."/>
            <person name="Kildgaard S."/>
            <person name="Petersen T.I."/>
            <person name="Kuo A."/>
            <person name="Sato A."/>
            <person name="Lyhne E.K."/>
            <person name="Kogle M.E."/>
            <person name="Wiebenga A."/>
            <person name="Kun R.S."/>
            <person name="Lubbers R.J."/>
            <person name="Makela M.R."/>
            <person name="Barry K."/>
            <person name="Chovatia M."/>
            <person name="Clum A."/>
            <person name="Daum C."/>
            <person name="Haridas S."/>
            <person name="He G."/>
            <person name="LaButti K."/>
            <person name="Lipzen A."/>
            <person name="Mondo S."/>
            <person name="Pangilinan J."/>
            <person name="Riley R."/>
            <person name="Salamov A."/>
            <person name="Simmons B.A."/>
            <person name="Magnuson J.K."/>
            <person name="Henrissat B."/>
            <person name="Mortensen U.H."/>
            <person name="Larsen T.O."/>
            <person name="De vries R.P."/>
            <person name="Grigoriev I.V."/>
            <person name="Machida M."/>
            <person name="Baker S.E."/>
            <person name="Andersen M.R."/>
        </authorList>
    </citation>
    <scope>NUCLEOTIDE SEQUENCE [LARGE SCALE GENOMIC DNA]</scope>
    <source>
        <strain evidence="1 2">CBS 117635</strain>
    </source>
</reference>
<gene>
    <name evidence="1" type="ORF">BDV30DRAFT_203969</name>
</gene>
<accession>A0A5N6JJU6</accession>
<proteinExistence type="predicted"/>
<organism evidence="1 2">
    <name type="scientific">Aspergillus minisclerotigenes</name>
    <dbReference type="NCBI Taxonomy" id="656917"/>
    <lineage>
        <taxon>Eukaryota</taxon>
        <taxon>Fungi</taxon>
        <taxon>Dikarya</taxon>
        <taxon>Ascomycota</taxon>
        <taxon>Pezizomycotina</taxon>
        <taxon>Eurotiomycetes</taxon>
        <taxon>Eurotiomycetidae</taxon>
        <taxon>Eurotiales</taxon>
        <taxon>Aspergillaceae</taxon>
        <taxon>Aspergillus</taxon>
        <taxon>Aspergillus subgen. Circumdati</taxon>
    </lineage>
</organism>
<name>A0A5N6JJU6_9EURO</name>
<dbReference type="Proteomes" id="UP000326289">
    <property type="component" value="Unassembled WGS sequence"/>
</dbReference>
<protein>
    <submittedName>
        <fullName evidence="1">Uncharacterized protein</fullName>
    </submittedName>
</protein>
<evidence type="ECO:0000313" key="2">
    <source>
        <dbReference type="Proteomes" id="UP000326289"/>
    </source>
</evidence>
<dbReference type="EMBL" id="ML732769">
    <property type="protein sequence ID" value="KAB8278027.1"/>
    <property type="molecule type" value="Genomic_DNA"/>
</dbReference>
<evidence type="ECO:0000313" key="1">
    <source>
        <dbReference type="EMBL" id="KAB8278027.1"/>
    </source>
</evidence>